<proteinExistence type="predicted"/>
<gene>
    <name evidence="1" type="ORF">SOMG_03736</name>
</gene>
<evidence type="ECO:0000313" key="2">
    <source>
        <dbReference type="Proteomes" id="UP001212411"/>
    </source>
</evidence>
<dbReference type="AlphaFoldDB" id="A0AAE9WBH8"/>
<dbReference type="KEGG" id="som:SOMG_03736"/>
<accession>A0AAE9WBH8</accession>
<dbReference type="EMBL" id="CP115612">
    <property type="protein sequence ID" value="WBW73241.1"/>
    <property type="molecule type" value="Genomic_DNA"/>
</dbReference>
<sequence>MEVDSESAGFEIAFQQMQTQVRALQKDYTKQMKMMSDQMMIMNQERMAENLSKMEIDENYIYENPLDMIDLVSQNYGTKYNLYLDEVRRYIPKPFTGKNNQTLSDFKDALVMIFKTVPLVFPTDREKINYLYHRTGEHYQNQIKEIVKKPGKNRTFEYVFEQTLENGKSDSWLETLHEYLEQTPNLDLDFHDYEKWLNSLDQDTHIRVTIFLSLKMNHRSLLLDHGYEKGDIHQARKQTKRKLWYTPLPKPTKYTRQQFSTPKLKTWKPNKREQTKHFDDSKNEAKPKLNEILEPNIDSKRNTTIHINKLYSRERRTKYQDDEFSQYSDVEIKNRKVNAFIDTGANVSVMREDLAKQFAIKFNKEYRIFESITEDKLEVKGSLTLPVKHNDRTIQSLSDGRL</sequence>
<dbReference type="RefSeq" id="XP_056037484.1">
    <property type="nucleotide sequence ID" value="XM_056182525.1"/>
</dbReference>
<dbReference type="Gene3D" id="2.40.70.10">
    <property type="entry name" value="Acid Proteases"/>
    <property type="match status" value="1"/>
</dbReference>
<evidence type="ECO:0008006" key="3">
    <source>
        <dbReference type="Google" id="ProtNLM"/>
    </source>
</evidence>
<organism evidence="1 2">
    <name type="scientific">Schizosaccharomyces osmophilus</name>
    <dbReference type="NCBI Taxonomy" id="2545709"/>
    <lineage>
        <taxon>Eukaryota</taxon>
        <taxon>Fungi</taxon>
        <taxon>Dikarya</taxon>
        <taxon>Ascomycota</taxon>
        <taxon>Taphrinomycotina</taxon>
        <taxon>Schizosaccharomycetes</taxon>
        <taxon>Schizosaccharomycetales</taxon>
        <taxon>Schizosaccharomycetaceae</taxon>
        <taxon>Schizosaccharomyces</taxon>
    </lineage>
</organism>
<dbReference type="SUPFAM" id="SSF50630">
    <property type="entry name" value="Acid proteases"/>
    <property type="match status" value="1"/>
</dbReference>
<dbReference type="GeneID" id="80877214"/>
<protein>
    <recommendedName>
        <fullName evidence="3">Peptidase A2 domain-containing protein</fullName>
    </recommendedName>
</protein>
<reference evidence="1 2" key="1">
    <citation type="journal article" date="2023" name="G3 (Bethesda)">
        <title>A high-quality reference genome for the fission yeast Schizosaccharomyces osmophilus.</title>
        <authorList>
            <person name="Jia G.S."/>
            <person name="Zhang W.C."/>
            <person name="Liang Y."/>
            <person name="Liu X.H."/>
            <person name="Rhind N."/>
            <person name="Pidoux A."/>
            <person name="Brysch-Herzberg M."/>
            <person name="Du L.L."/>
        </authorList>
    </citation>
    <scope>NUCLEOTIDE SEQUENCE [LARGE SCALE GENOMIC DNA]</scope>
    <source>
        <strain evidence="1 2">CBS 15793</strain>
    </source>
</reference>
<dbReference type="InterPro" id="IPR021109">
    <property type="entry name" value="Peptidase_aspartic_dom_sf"/>
</dbReference>
<keyword evidence="2" id="KW-1185">Reference proteome</keyword>
<evidence type="ECO:0000313" key="1">
    <source>
        <dbReference type="EMBL" id="WBW73241.1"/>
    </source>
</evidence>
<dbReference type="Proteomes" id="UP001212411">
    <property type="component" value="Chromosome 2"/>
</dbReference>
<name>A0AAE9WBH8_9SCHI</name>